<sequence>MRKGWEDFAGEEKSGDKSLGEVKGFPAGEDEAESTPPVTVWARKLSASEAPRKGALSRLGRELLFLGVRRRFGLELREEDLSRGAYGKPFVKDRPDIQFNISHSGCWAVCALGTAPLGIDVQEHRPLHRQERLEEKILNEREREFCQRLPEEERRKFFYSRWARLEAWAKGTGRGLSGGFRRPEGTGSCQEIFLEEGVSCVLWTEVPVRAEVKFLPEHKEMKGAEE</sequence>
<dbReference type="GO" id="GO:0008897">
    <property type="term" value="F:holo-[acyl-carrier-protein] synthase activity"/>
    <property type="evidence" value="ECO:0007669"/>
    <property type="project" value="InterPro"/>
</dbReference>
<comment type="caution">
    <text evidence="5">The sequence shown here is derived from an EMBL/GenBank/DDBJ whole genome shotgun (WGS) entry which is preliminary data.</text>
</comment>
<evidence type="ECO:0000259" key="4">
    <source>
        <dbReference type="Pfam" id="PF01648"/>
    </source>
</evidence>
<accession>A0A9D1EJD3</accession>
<dbReference type="InterPro" id="IPR050559">
    <property type="entry name" value="P-Pant_transferase_sf"/>
</dbReference>
<dbReference type="GO" id="GO:0005829">
    <property type="term" value="C:cytosol"/>
    <property type="evidence" value="ECO:0007669"/>
    <property type="project" value="TreeGrafter"/>
</dbReference>
<gene>
    <name evidence="5" type="ORF">IAB98_06575</name>
</gene>
<feature type="domain" description="4'-phosphopantetheinyl transferase" evidence="4">
    <location>
        <begin position="116"/>
        <end position="182"/>
    </location>
</feature>
<dbReference type="AlphaFoldDB" id="A0A9D1EJD3"/>
<reference evidence="5" key="1">
    <citation type="submission" date="2020-10" db="EMBL/GenBank/DDBJ databases">
        <authorList>
            <person name="Gilroy R."/>
        </authorList>
    </citation>
    <scope>NUCLEOTIDE SEQUENCE</scope>
    <source>
        <strain evidence="5">ChiSxjej1B13-7041</strain>
    </source>
</reference>
<reference evidence="5" key="2">
    <citation type="journal article" date="2021" name="PeerJ">
        <title>Extensive microbial diversity within the chicken gut microbiome revealed by metagenomics and culture.</title>
        <authorList>
            <person name="Gilroy R."/>
            <person name="Ravi A."/>
            <person name="Getino M."/>
            <person name="Pursley I."/>
            <person name="Horton D.L."/>
            <person name="Alikhan N.F."/>
            <person name="Baker D."/>
            <person name="Gharbi K."/>
            <person name="Hall N."/>
            <person name="Watson M."/>
            <person name="Adriaenssens E.M."/>
            <person name="Foster-Nyarko E."/>
            <person name="Jarju S."/>
            <person name="Secka A."/>
            <person name="Antonio M."/>
            <person name="Oren A."/>
            <person name="Chaudhuri R.R."/>
            <person name="La Ragione R."/>
            <person name="Hildebrand F."/>
            <person name="Pallen M.J."/>
        </authorList>
    </citation>
    <scope>NUCLEOTIDE SEQUENCE</scope>
    <source>
        <strain evidence="5">ChiSxjej1B13-7041</strain>
    </source>
</reference>
<dbReference type="GO" id="GO:0000287">
    <property type="term" value="F:magnesium ion binding"/>
    <property type="evidence" value="ECO:0007669"/>
    <property type="project" value="InterPro"/>
</dbReference>
<dbReference type="Pfam" id="PF01648">
    <property type="entry name" value="ACPS"/>
    <property type="match status" value="1"/>
</dbReference>
<comment type="similarity">
    <text evidence="1">Belongs to the P-Pant transferase superfamily. Gsp/Sfp/HetI/AcpT family.</text>
</comment>
<evidence type="ECO:0000256" key="2">
    <source>
        <dbReference type="ARBA" id="ARBA00022679"/>
    </source>
</evidence>
<organism evidence="5 6">
    <name type="scientific">Candidatus Egerieimonas intestinavium</name>
    <dbReference type="NCBI Taxonomy" id="2840777"/>
    <lineage>
        <taxon>Bacteria</taxon>
        <taxon>Bacillati</taxon>
        <taxon>Bacillota</taxon>
        <taxon>Clostridia</taxon>
        <taxon>Lachnospirales</taxon>
        <taxon>Lachnospiraceae</taxon>
        <taxon>Lachnospiraceae incertae sedis</taxon>
        <taxon>Candidatus Egerieimonas</taxon>
    </lineage>
</organism>
<dbReference type="Proteomes" id="UP000886841">
    <property type="component" value="Unassembled WGS sequence"/>
</dbReference>
<dbReference type="InterPro" id="IPR037143">
    <property type="entry name" value="4-PPantetheinyl_Trfase_dom_sf"/>
</dbReference>
<feature type="compositionally biased region" description="Basic and acidic residues" evidence="3">
    <location>
        <begin position="1"/>
        <end position="20"/>
    </location>
</feature>
<keyword evidence="2 5" id="KW-0808">Transferase</keyword>
<dbReference type="SUPFAM" id="SSF56214">
    <property type="entry name" value="4'-phosphopantetheinyl transferase"/>
    <property type="match status" value="2"/>
</dbReference>
<dbReference type="Gene3D" id="3.90.470.20">
    <property type="entry name" value="4'-phosphopantetheinyl transferase domain"/>
    <property type="match status" value="1"/>
</dbReference>
<protein>
    <submittedName>
        <fullName evidence="5">4'-phosphopantetheinyl transferase superfamily protein</fullName>
    </submittedName>
</protein>
<dbReference type="PANTHER" id="PTHR12215:SF10">
    <property type="entry name" value="L-AMINOADIPATE-SEMIALDEHYDE DEHYDROGENASE-PHOSPHOPANTETHEINYL TRANSFERASE"/>
    <property type="match status" value="1"/>
</dbReference>
<proteinExistence type="inferred from homology"/>
<dbReference type="EMBL" id="DVHU01000060">
    <property type="protein sequence ID" value="HIR93065.1"/>
    <property type="molecule type" value="Genomic_DNA"/>
</dbReference>
<evidence type="ECO:0000256" key="1">
    <source>
        <dbReference type="ARBA" id="ARBA00010990"/>
    </source>
</evidence>
<dbReference type="PANTHER" id="PTHR12215">
    <property type="entry name" value="PHOSPHOPANTETHEINE TRANSFERASE"/>
    <property type="match status" value="1"/>
</dbReference>
<dbReference type="InterPro" id="IPR008278">
    <property type="entry name" value="4-PPantetheinyl_Trfase_dom"/>
</dbReference>
<evidence type="ECO:0000256" key="3">
    <source>
        <dbReference type="SAM" id="MobiDB-lite"/>
    </source>
</evidence>
<dbReference type="GO" id="GO:0019878">
    <property type="term" value="P:lysine biosynthetic process via aminoadipic acid"/>
    <property type="evidence" value="ECO:0007669"/>
    <property type="project" value="TreeGrafter"/>
</dbReference>
<evidence type="ECO:0000313" key="5">
    <source>
        <dbReference type="EMBL" id="HIR93065.1"/>
    </source>
</evidence>
<name>A0A9D1EJD3_9FIRM</name>
<evidence type="ECO:0000313" key="6">
    <source>
        <dbReference type="Proteomes" id="UP000886841"/>
    </source>
</evidence>
<feature type="region of interest" description="Disordered" evidence="3">
    <location>
        <begin position="1"/>
        <end position="37"/>
    </location>
</feature>